<keyword evidence="12" id="KW-1185">Reference proteome</keyword>
<evidence type="ECO:0000256" key="6">
    <source>
        <dbReference type="ARBA" id="ARBA00022989"/>
    </source>
</evidence>
<keyword evidence="5 10" id="KW-0812">Transmembrane</keyword>
<evidence type="ECO:0000256" key="9">
    <source>
        <dbReference type="ARBA" id="ARBA00031636"/>
    </source>
</evidence>
<feature type="transmembrane region" description="Helical" evidence="10">
    <location>
        <begin position="258"/>
        <end position="277"/>
    </location>
</feature>
<dbReference type="Pfam" id="PF01554">
    <property type="entry name" value="MatE"/>
    <property type="match status" value="2"/>
</dbReference>
<feature type="transmembrane region" description="Helical" evidence="10">
    <location>
        <begin position="21"/>
        <end position="38"/>
    </location>
</feature>
<sequence>MRKSFVFNMAFQAKIKQTIRLATPIVVGQLGVMLMGLADTIQVGQMSTGAAESLGASGMAGSIFFTIAIVGLICMQIVAPMISKAEAEGDFSECGNLLRANIRVAILLSVVTMLLIGLAGMNYDLFQQTAANKALTLPYLALIAVSVLPTFLFSAFKSFTDGLQKTSVAMYITLAALIFNIIFNHIFINGSGPIPAMGLFGAGIATLLARIVMTVALAIYVFKIADFSKYLAKKHVHAESNVLEKTILKIGIPSGMQGFFEIATFGMAVVMMGWISVTAQAAHIVAINMASLTYMMATGIAAAGGILVGADIGERNRPGIFTSGNAALVLSILFMGFCALVFFFGKDILVRGYTQEASVIAIAVTLVVWGAIFQLFDGIQAVSLGLLRGLQDVNIPTGITIFSYWGIGIPLSYYIGIYEGVGAVGIWMGLTASLVCSSVLLSWRFYARAKTIDLEAMTVD</sequence>
<feature type="transmembrane region" description="Helical" evidence="10">
    <location>
        <begin position="397"/>
        <end position="415"/>
    </location>
</feature>
<feature type="transmembrane region" description="Helical" evidence="10">
    <location>
        <begin position="58"/>
        <end position="79"/>
    </location>
</feature>
<evidence type="ECO:0000256" key="2">
    <source>
        <dbReference type="ARBA" id="ARBA00022448"/>
    </source>
</evidence>
<feature type="transmembrane region" description="Helical" evidence="10">
    <location>
        <begin position="194"/>
        <end position="222"/>
    </location>
</feature>
<evidence type="ECO:0000256" key="5">
    <source>
        <dbReference type="ARBA" id="ARBA00022692"/>
    </source>
</evidence>
<feature type="transmembrane region" description="Helical" evidence="10">
    <location>
        <begin position="100"/>
        <end position="123"/>
    </location>
</feature>
<comment type="caution">
    <text evidence="11">The sequence shown here is derived from an EMBL/GenBank/DDBJ whole genome shotgun (WGS) entry which is preliminary data.</text>
</comment>
<evidence type="ECO:0000256" key="8">
    <source>
        <dbReference type="ARBA" id="ARBA00023136"/>
    </source>
</evidence>
<comment type="subcellular location">
    <subcellularLocation>
        <location evidence="1">Cell membrane</location>
        <topology evidence="1">Multi-pass membrane protein</topology>
    </subcellularLocation>
</comment>
<dbReference type="InterPro" id="IPR002528">
    <property type="entry name" value="MATE_fam"/>
</dbReference>
<evidence type="ECO:0000256" key="1">
    <source>
        <dbReference type="ARBA" id="ARBA00004651"/>
    </source>
</evidence>
<organism evidence="11 12">
    <name type="scientific">Aquirufa regiilacus</name>
    <dbReference type="NCBI Taxonomy" id="3024868"/>
    <lineage>
        <taxon>Bacteria</taxon>
        <taxon>Pseudomonadati</taxon>
        <taxon>Bacteroidota</taxon>
        <taxon>Cytophagia</taxon>
        <taxon>Cytophagales</taxon>
        <taxon>Flectobacillaceae</taxon>
        <taxon>Aquirufa</taxon>
    </lineage>
</organism>
<dbReference type="InterPro" id="IPR048279">
    <property type="entry name" value="MdtK-like"/>
</dbReference>
<feature type="transmembrane region" description="Helical" evidence="10">
    <location>
        <begin position="168"/>
        <end position="188"/>
    </location>
</feature>
<feature type="transmembrane region" description="Helical" evidence="10">
    <location>
        <begin position="283"/>
        <end position="308"/>
    </location>
</feature>
<evidence type="ECO:0000313" key="12">
    <source>
        <dbReference type="Proteomes" id="UP001249959"/>
    </source>
</evidence>
<reference evidence="11 12" key="1">
    <citation type="submission" date="2023-09" db="EMBL/GenBank/DDBJ databases">
        <title>Aquirufa genomes.</title>
        <authorList>
            <person name="Pitt A."/>
        </authorList>
    </citation>
    <scope>NUCLEOTIDE SEQUENCE [LARGE SCALE GENOMIC DNA]</scope>
    <source>
        <strain evidence="11 12">LEOWEIH-7C</strain>
    </source>
</reference>
<feature type="transmembrane region" description="Helical" evidence="10">
    <location>
        <begin position="320"/>
        <end position="345"/>
    </location>
</feature>
<proteinExistence type="predicted"/>
<evidence type="ECO:0000313" key="11">
    <source>
        <dbReference type="EMBL" id="MDU0807811.1"/>
    </source>
</evidence>
<dbReference type="PANTHER" id="PTHR43298">
    <property type="entry name" value="MULTIDRUG RESISTANCE PROTEIN NORM-RELATED"/>
    <property type="match status" value="1"/>
</dbReference>
<feature type="transmembrane region" description="Helical" evidence="10">
    <location>
        <begin position="421"/>
        <end position="443"/>
    </location>
</feature>
<name>A0ABU3TPL6_9BACT</name>
<evidence type="ECO:0000256" key="3">
    <source>
        <dbReference type="ARBA" id="ARBA00022449"/>
    </source>
</evidence>
<evidence type="ECO:0000256" key="10">
    <source>
        <dbReference type="SAM" id="Phobius"/>
    </source>
</evidence>
<keyword evidence="8 10" id="KW-0472">Membrane</keyword>
<keyword evidence="7" id="KW-0406">Ion transport</keyword>
<keyword evidence="3" id="KW-0050">Antiport</keyword>
<feature type="transmembrane region" description="Helical" evidence="10">
    <location>
        <begin position="357"/>
        <end position="376"/>
    </location>
</feature>
<dbReference type="EMBL" id="JAVNWW010000001">
    <property type="protein sequence ID" value="MDU0807811.1"/>
    <property type="molecule type" value="Genomic_DNA"/>
</dbReference>
<dbReference type="Proteomes" id="UP001249959">
    <property type="component" value="Unassembled WGS sequence"/>
</dbReference>
<dbReference type="CDD" id="cd13131">
    <property type="entry name" value="MATE_NorM_like"/>
    <property type="match status" value="1"/>
</dbReference>
<accession>A0ABU3TPL6</accession>
<dbReference type="PANTHER" id="PTHR43298:SF2">
    <property type="entry name" value="FMN_FAD EXPORTER YEEO-RELATED"/>
    <property type="match status" value="1"/>
</dbReference>
<gene>
    <name evidence="11" type="ORF">PQG45_02040</name>
</gene>
<keyword evidence="6 10" id="KW-1133">Transmembrane helix</keyword>
<feature type="transmembrane region" description="Helical" evidence="10">
    <location>
        <begin position="135"/>
        <end position="156"/>
    </location>
</feature>
<keyword evidence="4" id="KW-1003">Cell membrane</keyword>
<dbReference type="RefSeq" id="WP_316070212.1">
    <property type="nucleotide sequence ID" value="NZ_JAVNWW010000001.1"/>
</dbReference>
<dbReference type="NCBIfam" id="TIGR00797">
    <property type="entry name" value="matE"/>
    <property type="match status" value="1"/>
</dbReference>
<keyword evidence="2" id="KW-0813">Transport</keyword>
<protein>
    <recommendedName>
        <fullName evidence="9">Multidrug-efflux transporter</fullName>
    </recommendedName>
</protein>
<evidence type="ECO:0000256" key="7">
    <source>
        <dbReference type="ARBA" id="ARBA00023065"/>
    </source>
</evidence>
<dbReference type="PIRSF" id="PIRSF006603">
    <property type="entry name" value="DinF"/>
    <property type="match status" value="1"/>
</dbReference>
<evidence type="ECO:0000256" key="4">
    <source>
        <dbReference type="ARBA" id="ARBA00022475"/>
    </source>
</evidence>
<dbReference type="InterPro" id="IPR050222">
    <property type="entry name" value="MATE_MdtK"/>
</dbReference>